<sequence>MADREGIIKAAHDLRRWAEAAGVFSQGRSASTTPQRDVLGPGAMFSASAAETFISKPITAVGYAASGRADPRVFIYTRRKLTRAEESKLSENGAGVPVEFRVALPFSVTAPSTAARFPEMFHGERLTCGSSISVGNAREAGTLGALLRDDAGKLYGLSCNHVTGGCSNARVDVPIVAPGILDVGAGAPNPRTIGLHRRALQFIQGDPSSVPTYSDNRDAAVFEIVAPDLVSSWQGSEFDTPSTVADPEEDAPVEKVGRTTRHTRGIVESRLVGPQRIDYSLTVYHSAEENITFKGTVFFEPVYIIRGYDGGFAIEGDSGSIVVHREPGHSPTAAVGLVIGGRGNEETYMVPLKPVIEKLGLSLVTGHGRP</sequence>
<reference evidence="2 3" key="1">
    <citation type="submission" date="2019-07" db="EMBL/GenBank/DDBJ databases">
        <title>Ln-dependent methylotrophs.</title>
        <authorList>
            <person name="Tani A."/>
        </authorList>
    </citation>
    <scope>NUCLEOTIDE SEQUENCE [LARGE SCALE GENOMIC DNA]</scope>
    <source>
        <strain evidence="2 3">SM89A</strain>
    </source>
</reference>
<comment type="caution">
    <text evidence="2">The sequence shown here is derived from an EMBL/GenBank/DDBJ whole genome shotgun (WGS) entry which is preliminary data.</text>
</comment>
<name>A0A549SNJ2_METSR</name>
<dbReference type="EMBL" id="VJMF01000059">
    <property type="protein sequence ID" value="TRL31171.1"/>
    <property type="molecule type" value="Genomic_DNA"/>
</dbReference>
<dbReference type="InterPro" id="IPR009003">
    <property type="entry name" value="Peptidase_S1_PA"/>
</dbReference>
<gene>
    <name evidence="2" type="ORF">FM996_14405</name>
</gene>
<dbReference type="RefSeq" id="WP_142863588.1">
    <property type="nucleotide sequence ID" value="NZ_VJMF01000059.1"/>
</dbReference>
<feature type="region of interest" description="Disordered" evidence="1">
    <location>
        <begin position="236"/>
        <end position="256"/>
    </location>
</feature>
<accession>A0A549SNJ2</accession>
<proteinExistence type="predicted"/>
<dbReference type="Proteomes" id="UP000316781">
    <property type="component" value="Unassembled WGS sequence"/>
</dbReference>
<evidence type="ECO:0000256" key="1">
    <source>
        <dbReference type="SAM" id="MobiDB-lite"/>
    </source>
</evidence>
<evidence type="ECO:0000313" key="2">
    <source>
        <dbReference type="EMBL" id="TRL31171.1"/>
    </source>
</evidence>
<organism evidence="2 3">
    <name type="scientific">Methylosinus sporium</name>
    <dbReference type="NCBI Taxonomy" id="428"/>
    <lineage>
        <taxon>Bacteria</taxon>
        <taxon>Pseudomonadati</taxon>
        <taxon>Pseudomonadota</taxon>
        <taxon>Alphaproteobacteria</taxon>
        <taxon>Hyphomicrobiales</taxon>
        <taxon>Methylocystaceae</taxon>
        <taxon>Methylosinus</taxon>
    </lineage>
</organism>
<protein>
    <submittedName>
        <fullName evidence="2">Uncharacterized protein</fullName>
    </submittedName>
</protein>
<dbReference type="AlphaFoldDB" id="A0A549SNJ2"/>
<evidence type="ECO:0000313" key="3">
    <source>
        <dbReference type="Proteomes" id="UP000316781"/>
    </source>
</evidence>
<dbReference type="SUPFAM" id="SSF50494">
    <property type="entry name" value="Trypsin-like serine proteases"/>
    <property type="match status" value="1"/>
</dbReference>